<dbReference type="GO" id="GO:0009002">
    <property type="term" value="F:serine-type D-Ala-D-Ala carboxypeptidase activity"/>
    <property type="evidence" value="ECO:0007669"/>
    <property type="project" value="UniProtKB-EC"/>
</dbReference>
<protein>
    <submittedName>
        <fullName evidence="2">D-alanyl-D-alanine carboxypeptidase</fullName>
        <ecNumber evidence="2">3.4.16.4</ecNumber>
    </submittedName>
</protein>
<proteinExistence type="predicted"/>
<dbReference type="SUPFAM" id="SSF55166">
    <property type="entry name" value="Hedgehog/DD-peptidase"/>
    <property type="match status" value="1"/>
</dbReference>
<dbReference type="InterPro" id="IPR009045">
    <property type="entry name" value="Zn_M74/Hedgehog-like"/>
</dbReference>
<dbReference type="Proteomes" id="UP000464524">
    <property type="component" value="Chromosome"/>
</dbReference>
<keyword evidence="2" id="KW-0645">Protease</keyword>
<dbReference type="AlphaFoldDB" id="A0A857JEQ9"/>
<dbReference type="InterPro" id="IPR003709">
    <property type="entry name" value="VanY-like_core_dom"/>
</dbReference>
<dbReference type="OrthoDB" id="9792074at2"/>
<dbReference type="Pfam" id="PF02557">
    <property type="entry name" value="VanY"/>
    <property type="match status" value="1"/>
</dbReference>
<name>A0A857JEQ9_9ALTE</name>
<dbReference type="KEGG" id="pmes:FX988_00378"/>
<evidence type="ECO:0000259" key="1">
    <source>
        <dbReference type="Pfam" id="PF02557"/>
    </source>
</evidence>
<evidence type="ECO:0000313" key="2">
    <source>
        <dbReference type="EMBL" id="QHJ10166.1"/>
    </source>
</evidence>
<keyword evidence="2" id="KW-0378">Hydrolase</keyword>
<keyword evidence="3" id="KW-1185">Reference proteome</keyword>
<dbReference type="Gene3D" id="3.30.1380.10">
    <property type="match status" value="1"/>
</dbReference>
<dbReference type="PANTHER" id="PTHR34385:SF1">
    <property type="entry name" value="PEPTIDOGLYCAN L-ALANYL-D-GLUTAMATE ENDOPEPTIDASE CWLK"/>
    <property type="match status" value="1"/>
</dbReference>
<dbReference type="GO" id="GO:0006508">
    <property type="term" value="P:proteolysis"/>
    <property type="evidence" value="ECO:0007669"/>
    <property type="project" value="InterPro"/>
</dbReference>
<dbReference type="RefSeq" id="WP_160178085.1">
    <property type="nucleotide sequence ID" value="NZ_CP047656.1"/>
</dbReference>
<dbReference type="EC" id="3.4.16.4" evidence="2"/>
<reference evidence="2 3" key="1">
    <citation type="submission" date="2019-12" db="EMBL/GenBank/DDBJ databases">
        <title>Genome sequencing and assembly of endphytes of Porphyra tenera.</title>
        <authorList>
            <person name="Park J.M."/>
            <person name="Shin R."/>
            <person name="Jo S.H."/>
        </authorList>
    </citation>
    <scope>NUCLEOTIDE SEQUENCE [LARGE SCALE GENOMIC DNA]</scope>
    <source>
        <strain evidence="2 3">GPM4</strain>
    </source>
</reference>
<dbReference type="EMBL" id="CP047656">
    <property type="protein sequence ID" value="QHJ10166.1"/>
    <property type="molecule type" value="Genomic_DNA"/>
</dbReference>
<dbReference type="InterPro" id="IPR052179">
    <property type="entry name" value="DD-CPase-like"/>
</dbReference>
<gene>
    <name evidence="2" type="ORF">FX988_00378</name>
</gene>
<keyword evidence="2" id="KW-0121">Carboxypeptidase</keyword>
<evidence type="ECO:0000313" key="3">
    <source>
        <dbReference type="Proteomes" id="UP000464524"/>
    </source>
</evidence>
<dbReference type="PANTHER" id="PTHR34385">
    <property type="entry name" value="D-ALANYL-D-ALANINE CARBOXYPEPTIDASE"/>
    <property type="match status" value="1"/>
</dbReference>
<dbReference type="CDD" id="cd14847">
    <property type="entry name" value="DD-carboxypeptidase_like"/>
    <property type="match status" value="1"/>
</dbReference>
<accession>A0A857JEQ9</accession>
<feature type="domain" description="D-alanyl-D-alanine carboxypeptidase-like core" evidence="1">
    <location>
        <begin position="22"/>
        <end position="178"/>
    </location>
</feature>
<sequence>MILIGHVLGTDASHLCEAQDGHRLEVLTFKAFQSIQRAAQLDKIDINIASGFRDFSRQQLIWNNKWQGLRPLYSSSGKLLDPATLTPEEKLHAILTWSALPGGSRHHWGTDLDVYDRPRVEQTGQRLQLVPSEYAENGPCFALNQWLDRFAADFGFYRPYRQYTGGVSVEPWHLSFQPVAEKMQNAMSCDALKECLLGKHIEGKEVVLKQLPTIYRRYILNQGTPTERENITG</sequence>
<organism evidence="2 3">
    <name type="scientific">Paraglaciecola mesophila</name>
    <dbReference type="NCBI Taxonomy" id="197222"/>
    <lineage>
        <taxon>Bacteria</taxon>
        <taxon>Pseudomonadati</taxon>
        <taxon>Pseudomonadota</taxon>
        <taxon>Gammaproteobacteria</taxon>
        <taxon>Alteromonadales</taxon>
        <taxon>Alteromonadaceae</taxon>
        <taxon>Paraglaciecola</taxon>
    </lineage>
</organism>